<feature type="compositionally biased region" description="Basic and acidic residues" evidence="1">
    <location>
        <begin position="104"/>
        <end position="115"/>
    </location>
</feature>
<gene>
    <name evidence="2" type="ORF">TSUD_91550</name>
</gene>
<feature type="compositionally biased region" description="Basic and acidic residues" evidence="1">
    <location>
        <begin position="49"/>
        <end position="64"/>
    </location>
</feature>
<sequence>MNDDDIIRENPITTSKETAASDLETNLDHQETITDVSSKSKPLENQNLEETKHPEKSEPKKVESHVTSSTETLNHPSTKEQQAEITKPTTPPNTNLPPKTITKKTTEELHSESPEKSPTQDVVQNVPAKDGT</sequence>
<evidence type="ECO:0000256" key="1">
    <source>
        <dbReference type="SAM" id="MobiDB-lite"/>
    </source>
</evidence>
<protein>
    <submittedName>
        <fullName evidence="2">Uncharacterized protein</fullName>
    </submittedName>
</protein>
<accession>A0A2Z6PM11</accession>
<feature type="compositionally biased region" description="Polar residues" evidence="1">
    <location>
        <begin position="65"/>
        <end position="76"/>
    </location>
</feature>
<proteinExistence type="predicted"/>
<feature type="region of interest" description="Disordered" evidence="1">
    <location>
        <begin position="1"/>
        <end position="132"/>
    </location>
</feature>
<organism evidence="2 3">
    <name type="scientific">Trifolium subterraneum</name>
    <name type="common">Subterranean clover</name>
    <dbReference type="NCBI Taxonomy" id="3900"/>
    <lineage>
        <taxon>Eukaryota</taxon>
        <taxon>Viridiplantae</taxon>
        <taxon>Streptophyta</taxon>
        <taxon>Embryophyta</taxon>
        <taxon>Tracheophyta</taxon>
        <taxon>Spermatophyta</taxon>
        <taxon>Magnoliopsida</taxon>
        <taxon>eudicotyledons</taxon>
        <taxon>Gunneridae</taxon>
        <taxon>Pentapetalae</taxon>
        <taxon>rosids</taxon>
        <taxon>fabids</taxon>
        <taxon>Fabales</taxon>
        <taxon>Fabaceae</taxon>
        <taxon>Papilionoideae</taxon>
        <taxon>50 kb inversion clade</taxon>
        <taxon>NPAAA clade</taxon>
        <taxon>Hologalegina</taxon>
        <taxon>IRL clade</taxon>
        <taxon>Trifolieae</taxon>
        <taxon>Trifolium</taxon>
    </lineage>
</organism>
<keyword evidence="3" id="KW-1185">Reference proteome</keyword>
<dbReference type="EMBL" id="DF974213">
    <property type="protein sequence ID" value="GAU46437.1"/>
    <property type="molecule type" value="Genomic_DNA"/>
</dbReference>
<dbReference type="Proteomes" id="UP000242715">
    <property type="component" value="Unassembled WGS sequence"/>
</dbReference>
<name>A0A2Z6PM11_TRISU</name>
<evidence type="ECO:0000313" key="3">
    <source>
        <dbReference type="Proteomes" id="UP000242715"/>
    </source>
</evidence>
<reference evidence="3" key="1">
    <citation type="journal article" date="2017" name="Front. Plant Sci.">
        <title>Climate Clever Clovers: New Paradigm to Reduce the Environmental Footprint of Ruminants by Breeding Low Methanogenic Forages Utilizing Haplotype Variation.</title>
        <authorList>
            <person name="Kaur P."/>
            <person name="Appels R."/>
            <person name="Bayer P.E."/>
            <person name="Keeble-Gagnere G."/>
            <person name="Wang J."/>
            <person name="Hirakawa H."/>
            <person name="Shirasawa K."/>
            <person name="Vercoe P."/>
            <person name="Stefanova K."/>
            <person name="Durmic Z."/>
            <person name="Nichols P."/>
            <person name="Revell C."/>
            <person name="Isobe S.N."/>
            <person name="Edwards D."/>
            <person name="Erskine W."/>
        </authorList>
    </citation>
    <scope>NUCLEOTIDE SEQUENCE [LARGE SCALE GENOMIC DNA]</scope>
    <source>
        <strain evidence="3">cv. Daliak</strain>
    </source>
</reference>
<evidence type="ECO:0000313" key="2">
    <source>
        <dbReference type="EMBL" id="GAU46437.1"/>
    </source>
</evidence>
<feature type="compositionally biased region" description="Polar residues" evidence="1">
    <location>
        <begin position="33"/>
        <end position="48"/>
    </location>
</feature>
<dbReference type="AlphaFoldDB" id="A0A2Z6PM11"/>